<feature type="compositionally biased region" description="Basic and acidic residues" evidence="1">
    <location>
        <begin position="83"/>
        <end position="100"/>
    </location>
</feature>
<feature type="region of interest" description="Disordered" evidence="1">
    <location>
        <begin position="55"/>
        <end position="117"/>
    </location>
</feature>
<accession>A0ABN9Y8S1</accession>
<reference evidence="2" key="1">
    <citation type="submission" date="2023-10" db="EMBL/GenBank/DDBJ databases">
        <authorList>
            <person name="Chen Y."/>
            <person name="Shah S."/>
            <person name="Dougan E. K."/>
            <person name="Thang M."/>
            <person name="Chan C."/>
        </authorList>
    </citation>
    <scope>NUCLEOTIDE SEQUENCE [LARGE SCALE GENOMIC DNA]</scope>
</reference>
<protein>
    <submittedName>
        <fullName evidence="2">Uncharacterized protein</fullName>
    </submittedName>
</protein>
<organism evidence="2 3">
    <name type="scientific">Prorocentrum cordatum</name>
    <dbReference type="NCBI Taxonomy" id="2364126"/>
    <lineage>
        <taxon>Eukaryota</taxon>
        <taxon>Sar</taxon>
        <taxon>Alveolata</taxon>
        <taxon>Dinophyceae</taxon>
        <taxon>Prorocentrales</taxon>
        <taxon>Prorocentraceae</taxon>
        <taxon>Prorocentrum</taxon>
    </lineage>
</organism>
<dbReference type="Proteomes" id="UP001189429">
    <property type="component" value="Unassembled WGS sequence"/>
</dbReference>
<evidence type="ECO:0000256" key="1">
    <source>
        <dbReference type="SAM" id="MobiDB-lite"/>
    </source>
</evidence>
<dbReference type="EMBL" id="CAUYUJ010022126">
    <property type="protein sequence ID" value="CAK0909071.1"/>
    <property type="molecule type" value="Genomic_DNA"/>
</dbReference>
<evidence type="ECO:0000313" key="2">
    <source>
        <dbReference type="EMBL" id="CAK0909071.1"/>
    </source>
</evidence>
<feature type="compositionally biased region" description="Acidic residues" evidence="1">
    <location>
        <begin position="71"/>
        <end position="82"/>
    </location>
</feature>
<sequence>PVPRGASQNDAPDCMAGAAPGCTRLGRGSMRVVGIKAGTQQHVFVLRLFPGQLRRVGRSTPEPAARGCEGQLEEQEEAEQDEEREHREPHAKKHAGDSGRRVPLHGQSLSAQGRARVPQRAGSARRCAICSVCCSASNVAASFYL</sequence>
<proteinExistence type="predicted"/>
<feature type="non-terminal residue" evidence="2">
    <location>
        <position position="1"/>
    </location>
</feature>
<comment type="caution">
    <text evidence="2">The sequence shown here is derived from an EMBL/GenBank/DDBJ whole genome shotgun (WGS) entry which is preliminary data.</text>
</comment>
<gene>
    <name evidence="2" type="ORF">PCOR1329_LOCUS83580</name>
</gene>
<keyword evidence="3" id="KW-1185">Reference proteome</keyword>
<name>A0ABN9Y8S1_9DINO</name>
<evidence type="ECO:0000313" key="3">
    <source>
        <dbReference type="Proteomes" id="UP001189429"/>
    </source>
</evidence>